<dbReference type="RefSeq" id="WP_072946496.1">
    <property type="nucleotide sequence ID" value="NZ_FNSV01000005.1"/>
</dbReference>
<dbReference type="SUPFAM" id="SSF56425">
    <property type="entry name" value="Succinate dehydrogenase/fumarate reductase flavoprotein, catalytic domain"/>
    <property type="match status" value="1"/>
</dbReference>
<dbReference type="GO" id="GO:0008202">
    <property type="term" value="P:steroid metabolic process"/>
    <property type="evidence" value="ECO:0007669"/>
    <property type="project" value="UniProtKB-KW"/>
</dbReference>
<dbReference type="GO" id="GO:0047571">
    <property type="term" value="F:3-oxosteroid 1-dehydrogenase activity"/>
    <property type="evidence" value="ECO:0007669"/>
    <property type="project" value="UniProtKB-EC"/>
</dbReference>
<dbReference type="InterPro" id="IPR027477">
    <property type="entry name" value="Succ_DH/fumarate_Rdtase_cat_sf"/>
</dbReference>
<dbReference type="InterPro" id="IPR003953">
    <property type="entry name" value="FAD-dep_OxRdtase_2_FAD-bd"/>
</dbReference>
<evidence type="ECO:0000256" key="8">
    <source>
        <dbReference type="ARBA" id="ARBA00066536"/>
    </source>
</evidence>
<evidence type="ECO:0000256" key="2">
    <source>
        <dbReference type="ARBA" id="ARBA00022630"/>
    </source>
</evidence>
<comment type="similarity">
    <text evidence="7">Belongs to the FAD-dependent oxidoreductase 2 family. 3-oxosteroid dehydrogenase subfamily.</text>
</comment>
<evidence type="ECO:0000313" key="12">
    <source>
        <dbReference type="Proteomes" id="UP000183561"/>
    </source>
</evidence>
<evidence type="ECO:0000256" key="9">
    <source>
        <dbReference type="ARBA" id="ARBA00069709"/>
    </source>
</evidence>
<evidence type="ECO:0000256" key="6">
    <source>
        <dbReference type="ARBA" id="ARBA00051951"/>
    </source>
</evidence>
<protein>
    <recommendedName>
        <fullName evidence="9">3-oxosteroid 1-dehydrogenase</fullName>
        <ecNumber evidence="8">1.3.99.4</ecNumber>
    </recommendedName>
</protein>
<evidence type="ECO:0000313" key="11">
    <source>
        <dbReference type="EMBL" id="SEB63463.1"/>
    </source>
</evidence>
<comment type="catalytic activity">
    <reaction evidence="6">
        <text>a 3-oxosteroid + A = a 3-oxo-Delta(1)-steroid + AH2</text>
        <dbReference type="Rhea" id="RHEA:13329"/>
        <dbReference type="ChEBI" id="CHEBI:13193"/>
        <dbReference type="ChEBI" id="CHEBI:17499"/>
        <dbReference type="ChEBI" id="CHEBI:20156"/>
        <dbReference type="ChEBI" id="CHEBI:47788"/>
        <dbReference type="EC" id="1.3.99.4"/>
    </reaction>
</comment>
<organism evidence="11 12">
    <name type="scientific">Rhodococcus koreensis</name>
    <dbReference type="NCBI Taxonomy" id="99653"/>
    <lineage>
        <taxon>Bacteria</taxon>
        <taxon>Bacillati</taxon>
        <taxon>Actinomycetota</taxon>
        <taxon>Actinomycetes</taxon>
        <taxon>Mycobacteriales</taxon>
        <taxon>Nocardiaceae</taxon>
        <taxon>Rhodococcus</taxon>
    </lineage>
</organism>
<keyword evidence="2" id="KW-0285">Flavoprotein</keyword>
<keyword evidence="5" id="KW-0443">Lipid metabolism</keyword>
<keyword evidence="3" id="KW-0274">FAD</keyword>
<accession>A0A1H4KYG0</accession>
<dbReference type="FunFam" id="3.50.50.60:FF:000208">
    <property type="entry name" value="3-ketosteroid dehydrogenase"/>
    <property type="match status" value="1"/>
</dbReference>
<proteinExistence type="inferred from homology"/>
<dbReference type="InterPro" id="IPR036188">
    <property type="entry name" value="FAD/NAD-bd_sf"/>
</dbReference>
<dbReference type="SUPFAM" id="SSF51905">
    <property type="entry name" value="FAD/NAD(P)-binding domain"/>
    <property type="match status" value="1"/>
</dbReference>
<dbReference type="EC" id="1.3.99.4" evidence="8"/>
<reference evidence="12" key="1">
    <citation type="submission" date="2016-10" db="EMBL/GenBank/DDBJ databases">
        <authorList>
            <person name="Varghese N."/>
            <person name="Submissions S."/>
        </authorList>
    </citation>
    <scope>NUCLEOTIDE SEQUENCE [LARGE SCALE GENOMIC DNA]</scope>
    <source>
        <strain evidence="12">DSM 44498</strain>
    </source>
</reference>
<dbReference type="InterPro" id="IPR050315">
    <property type="entry name" value="FAD-oxidoreductase_2"/>
</dbReference>
<dbReference type="Pfam" id="PF00890">
    <property type="entry name" value="FAD_binding_2"/>
    <property type="match status" value="1"/>
</dbReference>
<feature type="domain" description="FAD-dependent oxidoreductase 2 FAD-binding" evidence="10">
    <location>
        <begin position="9"/>
        <end position="535"/>
    </location>
</feature>
<evidence type="ECO:0000256" key="5">
    <source>
        <dbReference type="ARBA" id="ARBA00023221"/>
    </source>
</evidence>
<evidence type="ECO:0000256" key="7">
    <source>
        <dbReference type="ARBA" id="ARBA00061147"/>
    </source>
</evidence>
<sequence>MTEWDHRTDFLVIGSGAGAVGALRANALGKSALVVEKTDLWGGSTAMSGGVIWMPNNPLMQREGVSDSHDSALDYLDSLVGDVGPASSPERREAYLTEGNEMIYFLESEGVQFIRCPKMSDYYAGIRGYRSGSLAGRSVEPKVFNRKKLGKWSKRIRPGFSPVLNIYTGEGSALQTPKSSGGPSTVLRVAFRTAWGVASGKKYVTNGEALMTRILHALLRRNVPVWLNSPVVELIVEDNRVIGAVVERDGVRLRVQARDGVLIASGGFSRNLAMREKYAGHLGPMSDEWTSANPGDTGEVIEMATGLGAATAMVDEAWWMPTWMDGGKPAMAMTVGAKPHAITVDANGHRFYDESISYQEAGQRIYAHHQSTGAAIPAWLIIDSTHRQKYTFGMMLPGIGHQKWIDAGDWKTADTLEGLAEACGIDADGLTKTVERFNGFAHTGIDEDFHRGEGGWQQFYGDPDHGPNKCLGAVETGPFYAIPIYPGDIGTSGGLMTDEHGRVLRADATPIAGLFATGNCTASVFGRGYPGAGATIGASAVFAYTAANFVGKSVSGKALDHG</sequence>
<comment type="cofactor">
    <cofactor evidence="1">
        <name>FAD</name>
        <dbReference type="ChEBI" id="CHEBI:57692"/>
    </cofactor>
</comment>
<dbReference type="OrthoDB" id="9813348at2"/>
<gene>
    <name evidence="11" type="ORF">SAMN04490239_0981</name>
</gene>
<dbReference type="Gene3D" id="3.50.50.60">
    <property type="entry name" value="FAD/NAD(P)-binding domain"/>
    <property type="match status" value="2"/>
</dbReference>
<name>A0A1H4KYG0_9NOCA</name>
<dbReference type="PANTHER" id="PTHR43400:SF10">
    <property type="entry name" value="3-OXOSTEROID 1-DEHYDROGENASE"/>
    <property type="match status" value="1"/>
</dbReference>
<dbReference type="Proteomes" id="UP000183561">
    <property type="component" value="Unassembled WGS sequence"/>
</dbReference>
<evidence type="ECO:0000256" key="1">
    <source>
        <dbReference type="ARBA" id="ARBA00001974"/>
    </source>
</evidence>
<evidence type="ECO:0000256" key="3">
    <source>
        <dbReference type="ARBA" id="ARBA00022827"/>
    </source>
</evidence>
<dbReference type="AlphaFoldDB" id="A0A1H4KYG0"/>
<evidence type="ECO:0000259" key="10">
    <source>
        <dbReference type="Pfam" id="PF00890"/>
    </source>
</evidence>
<dbReference type="EMBL" id="FNSV01000005">
    <property type="protein sequence ID" value="SEB63463.1"/>
    <property type="molecule type" value="Genomic_DNA"/>
</dbReference>
<keyword evidence="4" id="KW-0560">Oxidoreductase</keyword>
<keyword evidence="12" id="KW-1185">Reference proteome</keyword>
<keyword evidence="5" id="KW-0753">Steroid metabolism</keyword>
<dbReference type="PANTHER" id="PTHR43400">
    <property type="entry name" value="FUMARATE REDUCTASE"/>
    <property type="match status" value="1"/>
</dbReference>
<evidence type="ECO:0000256" key="4">
    <source>
        <dbReference type="ARBA" id="ARBA00023002"/>
    </source>
</evidence>